<dbReference type="EMBL" id="CP033169">
    <property type="protein sequence ID" value="AYO30920.1"/>
    <property type="molecule type" value="Genomic_DNA"/>
</dbReference>
<dbReference type="AlphaFoldDB" id="A0A3G2R634"/>
<organism evidence="3 4">
    <name type="scientific">Biomaibacter acetigenes</name>
    <dbReference type="NCBI Taxonomy" id="2316383"/>
    <lineage>
        <taxon>Bacteria</taxon>
        <taxon>Bacillati</taxon>
        <taxon>Bacillota</taxon>
        <taxon>Clostridia</taxon>
        <taxon>Thermosediminibacterales</taxon>
        <taxon>Tepidanaerobacteraceae</taxon>
        <taxon>Biomaibacter</taxon>
    </lineage>
</organism>
<feature type="domain" description="SsuA/THI5-like" evidence="2">
    <location>
        <begin position="57"/>
        <end position="270"/>
    </location>
</feature>
<dbReference type="PANTHER" id="PTHR31528">
    <property type="entry name" value="4-AMINO-5-HYDROXYMETHYL-2-METHYLPYRIMIDINE PHOSPHATE SYNTHASE THI11-RELATED"/>
    <property type="match status" value="1"/>
</dbReference>
<dbReference type="Gene3D" id="3.40.190.10">
    <property type="entry name" value="Periplasmic binding protein-like II"/>
    <property type="match status" value="2"/>
</dbReference>
<dbReference type="RefSeq" id="WP_120767775.1">
    <property type="nucleotide sequence ID" value="NZ_CP033169.1"/>
</dbReference>
<gene>
    <name evidence="3" type="ORF">D2962_10095</name>
</gene>
<protein>
    <submittedName>
        <fullName evidence="3">ABC transporter substrate-binding protein</fullName>
    </submittedName>
</protein>
<sequence length="341" mass="37874">MKKIITILLCLALAIVLLAGCSGKTASNGEKQTASENTDAENLKPEKVTVVLDWVPNTNHTGLYVAKDKGYYKEQGLDVDIIQPSEGGTAQLIAAGKGQFGISYQEEVTNARATNVPVKAVAAIIQHNTSGFASPVEKNIKTPKDFEGKIYGGWGSPTEAAMIKALMDKYGADFNKVKIVNIGSADFFTSVKKDIDFAWIYYGWTGIEAELRGVRLNYIDIRKEDPNLDFYTPVIIVNDDYAENHGDTIKKFLAATSKGYEYAIKNPEEAGNILLKSAPELNKDLVIKSQQYLAKEYQSDAPRWGEMKQSVWENYANWMYERKLIPKNINASEAFTNEFLP</sequence>
<name>A0A3G2R634_9FIRM</name>
<evidence type="ECO:0000313" key="3">
    <source>
        <dbReference type="EMBL" id="AYO30920.1"/>
    </source>
</evidence>
<keyword evidence="4" id="KW-1185">Reference proteome</keyword>
<dbReference type="InterPro" id="IPR015168">
    <property type="entry name" value="SsuA/THI5"/>
</dbReference>
<dbReference type="GO" id="GO:0009228">
    <property type="term" value="P:thiamine biosynthetic process"/>
    <property type="evidence" value="ECO:0007669"/>
    <property type="project" value="InterPro"/>
</dbReference>
<evidence type="ECO:0000313" key="4">
    <source>
        <dbReference type="Proteomes" id="UP000280960"/>
    </source>
</evidence>
<evidence type="ECO:0000256" key="1">
    <source>
        <dbReference type="SAM" id="SignalP"/>
    </source>
</evidence>
<dbReference type="SUPFAM" id="SSF53850">
    <property type="entry name" value="Periplasmic binding protein-like II"/>
    <property type="match status" value="1"/>
</dbReference>
<feature type="signal peptide" evidence="1">
    <location>
        <begin position="1"/>
        <end position="26"/>
    </location>
</feature>
<keyword evidence="1" id="KW-0732">Signal</keyword>
<proteinExistence type="predicted"/>
<dbReference type="PROSITE" id="PS51257">
    <property type="entry name" value="PROKAR_LIPOPROTEIN"/>
    <property type="match status" value="1"/>
</dbReference>
<dbReference type="Pfam" id="PF09084">
    <property type="entry name" value="NMT1"/>
    <property type="match status" value="1"/>
</dbReference>
<dbReference type="KEGG" id="bacg:D2962_10095"/>
<evidence type="ECO:0000259" key="2">
    <source>
        <dbReference type="Pfam" id="PF09084"/>
    </source>
</evidence>
<feature type="chain" id="PRO_5038904535" evidence="1">
    <location>
        <begin position="27"/>
        <end position="341"/>
    </location>
</feature>
<dbReference type="PANTHER" id="PTHR31528:SF3">
    <property type="entry name" value="THIAMINE BIOSYNTHESIS PROTEIN HI_0357-RELATED"/>
    <property type="match status" value="1"/>
</dbReference>
<dbReference type="InterPro" id="IPR027939">
    <property type="entry name" value="NMT1/THI5"/>
</dbReference>
<accession>A0A3G2R634</accession>
<reference evidence="3 4" key="1">
    <citation type="submission" date="2018-10" db="EMBL/GenBank/DDBJ databases">
        <authorList>
            <person name="Zhang X."/>
        </authorList>
    </citation>
    <scope>NUCLEOTIDE SEQUENCE [LARGE SCALE GENOMIC DNA]</scope>
    <source>
        <strain evidence="3 4">SK-G1</strain>
    </source>
</reference>
<dbReference type="Proteomes" id="UP000280960">
    <property type="component" value="Chromosome"/>
</dbReference>